<accession>A0A9W8HRH6</accession>
<evidence type="ECO:0000313" key="1">
    <source>
        <dbReference type="EMBL" id="KAJ2798517.1"/>
    </source>
</evidence>
<comment type="caution">
    <text evidence="1">The sequence shown here is derived from an EMBL/GenBank/DDBJ whole genome shotgun (WGS) entry which is preliminary data.</text>
</comment>
<dbReference type="EMBL" id="JANBUO010001379">
    <property type="protein sequence ID" value="KAJ2798517.1"/>
    <property type="molecule type" value="Genomic_DNA"/>
</dbReference>
<dbReference type="AlphaFoldDB" id="A0A9W8HRH6"/>
<proteinExistence type="predicted"/>
<sequence>MKHKHAHSICEAGLAFGDTIDEIDSWIACTQAELDLEQEPEAWFADRVKTVGEPVPRAGSVEPGYWCSTCYYCCGSKKSLNIHYSTSTSCQKGANWNQQRLVQQPVCNMTLKPFIRIETTSNTEGPSSRVNSLLEMQGFWSRILQRDPATAHTTVDPGTTALWIKHSELEQASTRLYFEDIVSLTRTGELQHWEQKILEAVVKAAFAETVADIDSADPYYLRSLGSNKHLDGSHLWKGWNKITSQSAEKSYISVMVSFCRVLLLVCQNTDHSTAYSLNEDQRAAALSLHSNIAELHGGFEASLGTQTFSVADNSDILGVFWQLLQKLFMCQRDVNQSRWRSYAVYMFVCCNGRNEHAFAKPTKIRPALVRLLYWARGAISQFIKSAISSSSAEDASRPSYSGLLQQHHIYLEDNQPTACGALFGLNGVLTKAQTEYYMQTRIVYVDGSDRMTLEFDGKRISMCNIADAYFYAIDSIRKLFKILLQNFSYDKSALQPENIDDDFGDDHVSCGFISHNLASIGNLGAQFLSHLTENGLIKLSGDRRHVIQTSSAKKWLRKADELMHYILFAIHLGYGQPARATELATLTYNNLPNFYRGLFVSKAKGAVCLSSLYWKSQQQQQRSRQVLRFVDPMLSQILCTFLAIIRPADYAIRQGNPDISSEQSRQKLKSVYLHYLFVHSGTRIQGQDIREIFQRLWKKASTVDITYQEYRHISRCFAINLASKKSQQASVYFQDTMDVPCGEDPDDDDAMHFFNQSPQVDQSQESLNGTFQCWEAIDEQAGHSHNTADLIYGKSVESMTFVSAQLFE</sequence>
<feature type="non-terminal residue" evidence="1">
    <location>
        <position position="808"/>
    </location>
</feature>
<protein>
    <submittedName>
        <fullName evidence="1">Uncharacterized protein</fullName>
    </submittedName>
</protein>
<gene>
    <name evidence="1" type="ORF">H4R20_004791</name>
</gene>
<name>A0A9W8HRH6_9FUNG</name>
<organism evidence="1 2">
    <name type="scientific">Coemansia guatemalensis</name>
    <dbReference type="NCBI Taxonomy" id="2761395"/>
    <lineage>
        <taxon>Eukaryota</taxon>
        <taxon>Fungi</taxon>
        <taxon>Fungi incertae sedis</taxon>
        <taxon>Zoopagomycota</taxon>
        <taxon>Kickxellomycotina</taxon>
        <taxon>Kickxellomycetes</taxon>
        <taxon>Kickxellales</taxon>
        <taxon>Kickxellaceae</taxon>
        <taxon>Coemansia</taxon>
    </lineage>
</organism>
<dbReference type="Proteomes" id="UP001140094">
    <property type="component" value="Unassembled WGS sequence"/>
</dbReference>
<reference evidence="1" key="1">
    <citation type="submission" date="2022-07" db="EMBL/GenBank/DDBJ databases">
        <title>Phylogenomic reconstructions and comparative analyses of Kickxellomycotina fungi.</title>
        <authorList>
            <person name="Reynolds N.K."/>
            <person name="Stajich J.E."/>
            <person name="Barry K."/>
            <person name="Grigoriev I.V."/>
            <person name="Crous P."/>
            <person name="Smith M.E."/>
        </authorList>
    </citation>
    <scope>NUCLEOTIDE SEQUENCE</scope>
    <source>
        <strain evidence="1">NRRL 1565</strain>
    </source>
</reference>
<dbReference type="OrthoDB" id="5425274at2759"/>
<evidence type="ECO:0000313" key="2">
    <source>
        <dbReference type="Proteomes" id="UP001140094"/>
    </source>
</evidence>
<keyword evidence="2" id="KW-1185">Reference proteome</keyword>